<sequence>MKGIRIFTFLILAGFFVQSCDDHKKTELILLGTIHSPTQNFNSDTLYNILVRIKPDVILYEVDSSFFDDNFRFNRPLKSNEFLAVSGYRSNYPVEVRPYDFTGRNEYRITVGSRPTDSKALKLLDSLYRQKLLKEEHERIYSDYQKLNESLNSLVYMPVREFNTSSTDSLAALRQSFQYEQLKNIISETPEFSEAFAEKPNGELISYAEGYRLASDFWHLRNRTMASNISKMIREFKGKRLVVLNGFFHRYYLRSELSPKQETDDFIIREFYEFDGTNSEDR</sequence>
<evidence type="ECO:0000313" key="2">
    <source>
        <dbReference type="Proteomes" id="UP000468581"/>
    </source>
</evidence>
<dbReference type="AlphaFoldDB" id="A0A6P0URY6"/>
<reference evidence="1 2" key="1">
    <citation type="submission" date="2020-01" db="EMBL/GenBank/DDBJ databases">
        <title>Leptobacterium flavescens.</title>
        <authorList>
            <person name="Wang G."/>
        </authorList>
    </citation>
    <scope>NUCLEOTIDE SEQUENCE [LARGE SCALE GENOMIC DNA]</scope>
    <source>
        <strain evidence="1 2">KCTC 22160</strain>
    </source>
</reference>
<dbReference type="Proteomes" id="UP000468581">
    <property type="component" value="Unassembled WGS sequence"/>
</dbReference>
<proteinExistence type="predicted"/>
<organism evidence="1 2">
    <name type="scientific">Leptobacterium flavescens</name>
    <dbReference type="NCBI Taxonomy" id="472055"/>
    <lineage>
        <taxon>Bacteria</taxon>
        <taxon>Pseudomonadati</taxon>
        <taxon>Bacteroidota</taxon>
        <taxon>Flavobacteriia</taxon>
        <taxon>Flavobacteriales</taxon>
        <taxon>Flavobacteriaceae</taxon>
        <taxon>Leptobacterium</taxon>
    </lineage>
</organism>
<protein>
    <recommendedName>
        <fullName evidence="3">TraB/GumN family protein</fullName>
    </recommendedName>
</protein>
<dbReference type="RefSeq" id="WP_163606698.1">
    <property type="nucleotide sequence ID" value="NZ_JAABOO010000002.1"/>
</dbReference>
<keyword evidence="2" id="KW-1185">Reference proteome</keyword>
<accession>A0A6P0URY6</accession>
<evidence type="ECO:0008006" key="3">
    <source>
        <dbReference type="Google" id="ProtNLM"/>
    </source>
</evidence>
<dbReference type="EMBL" id="JAABOO010000002">
    <property type="protein sequence ID" value="NER13633.1"/>
    <property type="molecule type" value="Genomic_DNA"/>
</dbReference>
<evidence type="ECO:0000313" key="1">
    <source>
        <dbReference type="EMBL" id="NER13633.1"/>
    </source>
</evidence>
<gene>
    <name evidence="1" type="ORF">GWK08_09305</name>
</gene>
<comment type="caution">
    <text evidence="1">The sequence shown here is derived from an EMBL/GenBank/DDBJ whole genome shotgun (WGS) entry which is preliminary data.</text>
</comment>
<dbReference type="PROSITE" id="PS51257">
    <property type="entry name" value="PROKAR_LIPOPROTEIN"/>
    <property type="match status" value="1"/>
</dbReference>
<name>A0A6P0URY6_9FLAO</name>